<dbReference type="EMBL" id="GGEC01089478">
    <property type="protein sequence ID" value="MBX69962.1"/>
    <property type="molecule type" value="Transcribed_RNA"/>
</dbReference>
<accession>A0A2P2QSG7</accession>
<protein>
    <submittedName>
        <fullName evidence="1">Uncharacterized protein</fullName>
    </submittedName>
</protein>
<organism evidence="1">
    <name type="scientific">Rhizophora mucronata</name>
    <name type="common">Asiatic mangrove</name>
    <dbReference type="NCBI Taxonomy" id="61149"/>
    <lineage>
        <taxon>Eukaryota</taxon>
        <taxon>Viridiplantae</taxon>
        <taxon>Streptophyta</taxon>
        <taxon>Embryophyta</taxon>
        <taxon>Tracheophyta</taxon>
        <taxon>Spermatophyta</taxon>
        <taxon>Magnoliopsida</taxon>
        <taxon>eudicotyledons</taxon>
        <taxon>Gunneridae</taxon>
        <taxon>Pentapetalae</taxon>
        <taxon>rosids</taxon>
        <taxon>fabids</taxon>
        <taxon>Malpighiales</taxon>
        <taxon>Rhizophoraceae</taxon>
        <taxon>Rhizophora</taxon>
    </lineage>
</organism>
<reference evidence="1" key="1">
    <citation type="submission" date="2018-02" db="EMBL/GenBank/DDBJ databases">
        <title>Rhizophora mucronata_Transcriptome.</title>
        <authorList>
            <person name="Meera S.P."/>
            <person name="Sreeshan A."/>
            <person name="Augustine A."/>
        </authorList>
    </citation>
    <scope>NUCLEOTIDE SEQUENCE</scope>
    <source>
        <tissue evidence="1">Leaf</tissue>
    </source>
</reference>
<sequence length="38" mass="4521">MPLMCHYPISYCQSLCQLLTNSLITLFDQSDKRHRQVH</sequence>
<name>A0A2P2QSG7_RHIMU</name>
<proteinExistence type="predicted"/>
<dbReference type="AlphaFoldDB" id="A0A2P2QSG7"/>
<evidence type="ECO:0000313" key="1">
    <source>
        <dbReference type="EMBL" id="MBX69962.1"/>
    </source>
</evidence>